<dbReference type="Gene3D" id="3.40.50.150">
    <property type="entry name" value="Vaccinia Virus protein VP39"/>
    <property type="match status" value="1"/>
</dbReference>
<evidence type="ECO:0000313" key="2">
    <source>
        <dbReference type="EMBL" id="KZV80836.1"/>
    </source>
</evidence>
<dbReference type="AlphaFoldDB" id="A0A165BL24"/>
<dbReference type="InterPro" id="IPR013216">
    <property type="entry name" value="Methyltransf_11"/>
</dbReference>
<dbReference type="OrthoDB" id="540004at2759"/>
<dbReference type="Pfam" id="PF08241">
    <property type="entry name" value="Methyltransf_11"/>
    <property type="match status" value="1"/>
</dbReference>
<name>A0A165BL24_EXIGL</name>
<dbReference type="SUPFAM" id="SSF53335">
    <property type="entry name" value="S-adenosyl-L-methionine-dependent methyltransferases"/>
    <property type="match status" value="1"/>
</dbReference>
<sequence length="258" mass="28805">MIFAIVWDFLTQLGMFIGWAFWPTLADVRARPSLLLRPLALRRAFFTQVWAIFGQHIDEGGKEIKNQLVTPHALGVVLEIGAGHGHTAHYLDISKVTRYVALEPNLGFHAHIRQHAHDAGFVEADGTLLILGTGGEDIAGIIHSLGPSSVDTLLSIHSLCSVPNPKSTIRALVHRVLKPGGQLLSYEHIEGRTRGVRFAQAMLNPIWTMFFDGCNIGRPIFDWLRAADDWESSEEWGIEESGPETLFDRRVGRFVRRT</sequence>
<dbReference type="InParanoid" id="A0A165BL24"/>
<dbReference type="CDD" id="cd02440">
    <property type="entry name" value="AdoMet_MTases"/>
    <property type="match status" value="1"/>
</dbReference>
<dbReference type="PANTHER" id="PTHR45036:SF1">
    <property type="entry name" value="METHYLTRANSFERASE LIKE 7A"/>
    <property type="match status" value="1"/>
</dbReference>
<dbReference type="EMBL" id="KV426443">
    <property type="protein sequence ID" value="KZV80836.1"/>
    <property type="molecule type" value="Genomic_DNA"/>
</dbReference>
<dbReference type="GO" id="GO:0008757">
    <property type="term" value="F:S-adenosylmethionine-dependent methyltransferase activity"/>
    <property type="evidence" value="ECO:0007669"/>
    <property type="project" value="InterPro"/>
</dbReference>
<gene>
    <name evidence="2" type="ORF">EXIGLDRAFT_845198</name>
</gene>
<feature type="domain" description="Methyltransferase type 11" evidence="1">
    <location>
        <begin position="78"/>
        <end position="184"/>
    </location>
</feature>
<proteinExistence type="predicted"/>
<protein>
    <recommendedName>
        <fullName evidence="1">Methyltransferase type 11 domain-containing protein</fullName>
    </recommendedName>
</protein>
<dbReference type="PANTHER" id="PTHR45036">
    <property type="entry name" value="METHYLTRANSFERASE LIKE 7B"/>
    <property type="match status" value="1"/>
</dbReference>
<evidence type="ECO:0000313" key="3">
    <source>
        <dbReference type="Proteomes" id="UP000077266"/>
    </source>
</evidence>
<organism evidence="2 3">
    <name type="scientific">Exidia glandulosa HHB12029</name>
    <dbReference type="NCBI Taxonomy" id="1314781"/>
    <lineage>
        <taxon>Eukaryota</taxon>
        <taxon>Fungi</taxon>
        <taxon>Dikarya</taxon>
        <taxon>Basidiomycota</taxon>
        <taxon>Agaricomycotina</taxon>
        <taxon>Agaricomycetes</taxon>
        <taxon>Auriculariales</taxon>
        <taxon>Exidiaceae</taxon>
        <taxon>Exidia</taxon>
    </lineage>
</organism>
<dbReference type="InterPro" id="IPR029063">
    <property type="entry name" value="SAM-dependent_MTases_sf"/>
</dbReference>
<dbReference type="InterPro" id="IPR052356">
    <property type="entry name" value="Thiol_S-MT"/>
</dbReference>
<reference evidence="2 3" key="1">
    <citation type="journal article" date="2016" name="Mol. Biol. Evol.">
        <title>Comparative Genomics of Early-Diverging Mushroom-Forming Fungi Provides Insights into the Origins of Lignocellulose Decay Capabilities.</title>
        <authorList>
            <person name="Nagy L.G."/>
            <person name="Riley R."/>
            <person name="Tritt A."/>
            <person name="Adam C."/>
            <person name="Daum C."/>
            <person name="Floudas D."/>
            <person name="Sun H."/>
            <person name="Yadav J.S."/>
            <person name="Pangilinan J."/>
            <person name="Larsson K.H."/>
            <person name="Matsuura K."/>
            <person name="Barry K."/>
            <person name="Labutti K."/>
            <person name="Kuo R."/>
            <person name="Ohm R.A."/>
            <person name="Bhattacharya S.S."/>
            <person name="Shirouzu T."/>
            <person name="Yoshinaga Y."/>
            <person name="Martin F.M."/>
            <person name="Grigoriev I.V."/>
            <person name="Hibbett D.S."/>
        </authorList>
    </citation>
    <scope>NUCLEOTIDE SEQUENCE [LARGE SCALE GENOMIC DNA]</scope>
    <source>
        <strain evidence="2 3">HHB12029</strain>
    </source>
</reference>
<keyword evidence="3" id="KW-1185">Reference proteome</keyword>
<dbReference type="STRING" id="1314781.A0A165BL24"/>
<accession>A0A165BL24</accession>
<dbReference type="Proteomes" id="UP000077266">
    <property type="component" value="Unassembled WGS sequence"/>
</dbReference>
<evidence type="ECO:0000259" key="1">
    <source>
        <dbReference type="Pfam" id="PF08241"/>
    </source>
</evidence>